<evidence type="ECO:0000313" key="3">
    <source>
        <dbReference type="EMBL" id="WFD33597.1"/>
    </source>
</evidence>
<dbReference type="InterPro" id="IPR025304">
    <property type="entry name" value="ALIX_V_dom"/>
</dbReference>
<protein>
    <submittedName>
        <fullName evidence="3">PH-response regulator protein palA/rim20</fullName>
    </submittedName>
</protein>
<dbReference type="PANTHER" id="PTHR23030:SF39">
    <property type="entry name" value="PROGRAMMED CELL DEATH 6-INTERACTING PROTEIN"/>
    <property type="match status" value="1"/>
</dbReference>
<proteinExistence type="inferred from homology"/>
<dbReference type="InterPro" id="IPR038499">
    <property type="entry name" value="BRO1_sf"/>
</dbReference>
<organism evidence="3 4">
    <name type="scientific">Malassezia cuniculi</name>
    <dbReference type="NCBI Taxonomy" id="948313"/>
    <lineage>
        <taxon>Eukaryota</taxon>
        <taxon>Fungi</taxon>
        <taxon>Dikarya</taxon>
        <taxon>Basidiomycota</taxon>
        <taxon>Ustilaginomycotina</taxon>
        <taxon>Malasseziomycetes</taxon>
        <taxon>Malasseziales</taxon>
        <taxon>Malasseziaceae</taxon>
        <taxon>Malassezia</taxon>
    </lineage>
</organism>
<dbReference type="GO" id="GO:0043328">
    <property type="term" value="P:protein transport to vacuole involved in ubiquitin-dependent protein catabolic process via the multivesicular body sorting pathway"/>
    <property type="evidence" value="ECO:0007669"/>
    <property type="project" value="TreeGrafter"/>
</dbReference>
<evidence type="ECO:0000313" key="4">
    <source>
        <dbReference type="Proteomes" id="UP001219933"/>
    </source>
</evidence>
<feature type="domain" description="BRO1" evidence="2">
    <location>
        <begin position="3"/>
        <end position="383"/>
    </location>
</feature>
<sequence>MANILALPAKETVHVDLRGPVSAYLARTYSAIDADIFDKDIEEWQVVRDDIAALSPPNGSYEQRLNYLAQLTFIGTAFTRNLGFAFSWTSWGRHAALESVAYERAAVAYNTAAHFCALAVAEPRKDSESTRRAVSHFQHAAGVLDYVGAIGVSGAPSEFLAPGIGALRDLMLAQAQECVWHKAVRDGLKDTTVARLAHACAERYAGVQRAGRALPDSWINHARIKELHFLAAAQLRKSRDDLSARKHGDELGRLTVALEHAKTALKVSTWGLPAPGVVDDLRALQGVIQTNLSRAERDNQLVYLEVPTPHTGLAEIGAAHMAKAVMPDNLDDPITWLRSRARVWFDRLVTYGIDVALRVYSDRRKHYIDDVLSTRAEQLDKAAGDELTKLQLPLLLECIEHPKRLPASVRTHTDELINDGGIVGLQKRFRRLLLEAANSDAVISEKLTHPHPLWGPMSHGSKELADALAPRFSMLDTARHQVTPTLRALRATLEHLSDESVARKTAIDKLRFTAEGDDIRDELFRAAEERRGESMSIVNASELEEVLEGAMLKYHRGNDDLDASERRQTAFLVQATSLCEELLHNQNVSQGLARRKDAFHQVSVAYEQYCDVAVNIDEGISFYDELSVRLGEFCVEL</sequence>
<dbReference type="Pfam" id="PF03097">
    <property type="entry name" value="BRO1"/>
    <property type="match status" value="1"/>
</dbReference>
<dbReference type="GO" id="GO:0005768">
    <property type="term" value="C:endosome"/>
    <property type="evidence" value="ECO:0007669"/>
    <property type="project" value="UniProtKB-SubCell"/>
</dbReference>
<dbReference type="Gene3D" id="1.20.140.50">
    <property type="entry name" value="alix/aip1 like domains"/>
    <property type="match status" value="1"/>
</dbReference>
<reference evidence="3" key="1">
    <citation type="submission" date="2023-03" db="EMBL/GenBank/DDBJ databases">
        <title>Mating type loci evolution in Malassezia.</title>
        <authorList>
            <person name="Coelho M.A."/>
        </authorList>
    </citation>
    <scope>NUCLEOTIDE SEQUENCE</scope>
    <source>
        <strain evidence="3">CBS 11721</strain>
    </source>
</reference>
<dbReference type="Gene3D" id="1.25.40.280">
    <property type="entry name" value="alix/aip1 like domains"/>
    <property type="match status" value="1"/>
</dbReference>
<name>A0AAF0J4N1_9BASI</name>
<evidence type="ECO:0000259" key="2">
    <source>
        <dbReference type="PROSITE" id="PS51180"/>
    </source>
</evidence>
<evidence type="ECO:0000256" key="1">
    <source>
        <dbReference type="ARBA" id="ARBA00038154"/>
    </source>
</evidence>
<dbReference type="SMART" id="SM01041">
    <property type="entry name" value="BRO1"/>
    <property type="match status" value="1"/>
</dbReference>
<dbReference type="Pfam" id="PF13949">
    <property type="entry name" value="ALIX_LYPXL_bnd"/>
    <property type="match status" value="1"/>
</dbReference>
<keyword evidence="4" id="KW-1185">Reference proteome</keyword>
<gene>
    <name evidence="3" type="primary">RIM20</name>
    <name evidence="3" type="ORF">MCUN1_000410</name>
</gene>
<dbReference type="InterPro" id="IPR004328">
    <property type="entry name" value="BRO1_dom"/>
</dbReference>
<dbReference type="EMBL" id="CP119877">
    <property type="protein sequence ID" value="WFD33597.1"/>
    <property type="molecule type" value="Genomic_DNA"/>
</dbReference>
<dbReference type="PROSITE" id="PS51180">
    <property type="entry name" value="BRO1"/>
    <property type="match status" value="1"/>
</dbReference>
<dbReference type="Proteomes" id="UP001219933">
    <property type="component" value="Chromosome 1"/>
</dbReference>
<dbReference type="PANTHER" id="PTHR23030">
    <property type="entry name" value="PCD6 INTERACTING PROTEIN-RELATED"/>
    <property type="match status" value="1"/>
</dbReference>
<comment type="similarity">
    <text evidence="1">Belongs to the palA/RIM20 family.</text>
</comment>
<accession>A0AAF0J4N1</accession>
<dbReference type="AlphaFoldDB" id="A0AAF0J4N1"/>